<dbReference type="SMART" id="SM00293">
    <property type="entry name" value="PWWP"/>
    <property type="match status" value="1"/>
</dbReference>
<dbReference type="GeneTree" id="ENSGT00940000157794"/>
<dbReference type="InterPro" id="IPR001487">
    <property type="entry name" value="Bromodomain"/>
</dbReference>
<keyword evidence="7" id="KW-0007">Acetylation</keyword>
<feature type="compositionally biased region" description="Basic and acidic residues" evidence="12">
    <location>
        <begin position="748"/>
        <end position="775"/>
    </location>
</feature>
<comment type="subcellular location">
    <subcellularLocation>
        <location evidence="1">Nucleus</location>
    </subcellularLocation>
</comment>
<evidence type="ECO:0000256" key="11">
    <source>
        <dbReference type="PROSITE-ProRule" id="PRU00042"/>
    </source>
</evidence>
<keyword evidence="3" id="KW-0479">Metal-binding</keyword>
<evidence type="ECO:0000256" key="4">
    <source>
        <dbReference type="ARBA" id="ARBA00022737"/>
    </source>
</evidence>
<dbReference type="PROSITE" id="PS50157">
    <property type="entry name" value="ZINC_FINGER_C2H2_2"/>
    <property type="match status" value="1"/>
</dbReference>
<dbReference type="GO" id="GO:0008270">
    <property type="term" value="F:zinc ion binding"/>
    <property type="evidence" value="ECO:0007669"/>
    <property type="project" value="UniProtKB-KW"/>
</dbReference>
<dbReference type="PANTHER" id="PTHR13793:SF85">
    <property type="entry name" value="PEREGRIN"/>
    <property type="match status" value="1"/>
</dbReference>
<dbReference type="PROSITE" id="PS00028">
    <property type="entry name" value="ZINC_FINGER_C2H2_1"/>
    <property type="match status" value="1"/>
</dbReference>
<evidence type="ECO:0000256" key="10">
    <source>
        <dbReference type="PROSITE-ProRule" id="PRU00035"/>
    </source>
</evidence>
<dbReference type="SMART" id="SM00249">
    <property type="entry name" value="PHD"/>
    <property type="match status" value="2"/>
</dbReference>
<dbReference type="PROSITE" id="PS00633">
    <property type="entry name" value="BROMODOMAIN_1"/>
    <property type="match status" value="1"/>
</dbReference>
<feature type="domain" description="PHD-type" evidence="14">
    <location>
        <begin position="260"/>
        <end position="310"/>
    </location>
</feature>
<keyword evidence="4" id="KW-0677">Repeat</keyword>
<feature type="region of interest" description="Disordered" evidence="12">
    <location>
        <begin position="818"/>
        <end position="1062"/>
    </location>
</feature>
<dbReference type="CDD" id="cd20156">
    <property type="entry name" value="PWWP_BRPF1"/>
    <property type="match status" value="1"/>
</dbReference>
<evidence type="ECO:0000256" key="9">
    <source>
        <dbReference type="ARBA" id="ARBA00023242"/>
    </source>
</evidence>
<dbReference type="InterPro" id="IPR019542">
    <property type="entry name" value="Enhancer_polycomb-like_N"/>
</dbReference>
<dbReference type="InterPro" id="IPR019787">
    <property type="entry name" value="Znf_PHD-finger"/>
</dbReference>
<evidence type="ECO:0000256" key="1">
    <source>
        <dbReference type="ARBA" id="ARBA00004123"/>
    </source>
</evidence>
<evidence type="ECO:0000256" key="7">
    <source>
        <dbReference type="ARBA" id="ARBA00022990"/>
    </source>
</evidence>
<name>A0A3Q2YN15_HIPCM</name>
<keyword evidence="8 10" id="KW-0103">Bromodomain</keyword>
<dbReference type="SMART" id="SM00297">
    <property type="entry name" value="BROMO"/>
    <property type="match status" value="1"/>
</dbReference>
<organism evidence="18 19">
    <name type="scientific">Hippocampus comes</name>
    <name type="common">Tiger tail seahorse</name>
    <dbReference type="NCBI Taxonomy" id="109280"/>
    <lineage>
        <taxon>Eukaryota</taxon>
        <taxon>Metazoa</taxon>
        <taxon>Chordata</taxon>
        <taxon>Craniata</taxon>
        <taxon>Vertebrata</taxon>
        <taxon>Euteleostomi</taxon>
        <taxon>Actinopterygii</taxon>
        <taxon>Neopterygii</taxon>
        <taxon>Teleostei</taxon>
        <taxon>Neoteleostei</taxon>
        <taxon>Acanthomorphata</taxon>
        <taxon>Syngnathiaria</taxon>
        <taxon>Syngnathiformes</taxon>
        <taxon>Syngnathoidei</taxon>
        <taxon>Syngnathidae</taxon>
        <taxon>Hippocampus</taxon>
    </lineage>
</organism>
<sequence length="1196" mass="134203">MGLDFDVKTFCHNLRASKPPYECPVESCRKVYKSYSGIEYHLYHYDHDNPPPAQAAPHKKRKGRPPRASPRSPGRSEPSRSPGRDAMTYAQAQRMVELEIQGRVHRISIFENIDVVSEEDSDGEDDPPSVPATPKSGKHKSKEKKKEGSAYHHGAQSGPAVKLPEAVFRELDQDRPDAPPRPSSYYRYMDKSVEELDEEVEYDIDEEDYIWLDIMNDKRRMDGVTPIPQEVFEYLMDRLEKESYFESHNKADPSTLIDEDAVCCICNDGDCQNSNVILFCDMCNLAVHQECYGVPYIPEGQWLCRRCLQSPSRAVDCALCPNKGGAFKQTDDARWAHVVCALWIPEVCFANTVFLEPIDSIEHIPPARWKLTCYICKQRGSGACIQCHKANCYTAFHVTCAQQAGLYMKMEPVRETGANGTSFSVRKTAYCDIHTPPGSARPAGGPGGASAGSSQSEGEPEDDDEPAAGHDDDSRGWSSERAKRAKAKSRLKMKRARKILAERRAAAPVVSVPCIPPHRLSKITSNLTVPRKSQFMQRLHSYWTLKRQSRNGVPLLRRLQTHLQSQRHPEPVPPDCEEKQTVLKEQLKAWQRLRHDLERARLLVELIRKREKLKRETIKMQQMALEMQLTPLLVLLRSTLDQLQERDTNNFFTEPVPLAEVPDYLDHIDTPMDFQTMWNLLESHRYLTFEAFEGDFGLIVNNCLKYNAKDTVFYRAALRLREMGGVVIRSARRQADRIGFDYETGMHLPREASPDTRRALERERERERQRRLPLEEQLHYVQARLEEANSGKHSIGQSRRAKALRKELSIIKRKLAHQREGALGGARDSLGGGPGADRGSLPHRPSSAGHHDEGEESSSQELGGKGRVSSSALAPEVGRRTSVLFSKKNPKMAGPPKRPGRPPKNRDPGYVAAGVAPSPIGPPQLPMLSPGRQRKRPRSPRTSSTSDSDSDNDDLLPGLPSNGFDGGNQPVTESFRVYRNDTRLPRSSSDSESTSSSSSSAASDRTSTTPSKQGRGKASFSRSAFQEDSSEETSGTENESYSVGGSRGVSHRESGGSGADEKVGQQALDLVWAKCRGYPSYPALIIDPKMPREGVFHRGVPIPVPPLDVLKLGEQMTQEAREHLFLVLFFDNKRTWQWLPRSKLVPLGVDQVLDKEKMLEGRKSNIRKSVQVAYHRAMQHRSKVQGDPSSETSDSD</sequence>
<dbReference type="Gene3D" id="1.20.920.10">
    <property type="entry name" value="Bromodomain-like"/>
    <property type="match status" value="1"/>
</dbReference>
<dbReference type="PROSITE" id="PS50014">
    <property type="entry name" value="BROMODOMAIN_2"/>
    <property type="match status" value="1"/>
</dbReference>
<feature type="compositionally biased region" description="Low complexity" evidence="12">
    <location>
        <begin position="69"/>
        <end position="81"/>
    </location>
</feature>
<evidence type="ECO:0000259" key="17">
    <source>
        <dbReference type="PROSITE" id="PS51805"/>
    </source>
</evidence>
<dbReference type="FunFam" id="3.30.40.10:FF:000007">
    <property type="entry name" value="Bromodomain containing 1, isoform CRA_b"/>
    <property type="match status" value="1"/>
</dbReference>
<dbReference type="Pfam" id="PF13831">
    <property type="entry name" value="PHD_2"/>
    <property type="match status" value="1"/>
</dbReference>
<dbReference type="Pfam" id="PF00439">
    <property type="entry name" value="Bromodomain"/>
    <property type="match status" value="1"/>
</dbReference>
<dbReference type="InterPro" id="IPR001965">
    <property type="entry name" value="Znf_PHD"/>
</dbReference>
<dbReference type="FunFam" id="2.30.30.140:FF:000008">
    <property type="entry name" value="Bromodomain containing 1, isoform CRA_b"/>
    <property type="match status" value="1"/>
</dbReference>
<dbReference type="CDD" id="cd15572">
    <property type="entry name" value="PHD_BRPF"/>
    <property type="match status" value="1"/>
</dbReference>
<dbReference type="Gene3D" id="3.30.40.10">
    <property type="entry name" value="Zinc/RING finger domain, C3HC4 (zinc finger)"/>
    <property type="match status" value="2"/>
</dbReference>
<keyword evidence="5 11" id="KW-0863">Zinc-finger</keyword>
<dbReference type="SUPFAM" id="SSF57903">
    <property type="entry name" value="FYVE/PHD zinc finger"/>
    <property type="match status" value="1"/>
</dbReference>
<dbReference type="Ensembl" id="ENSHCOT00000007300.1">
    <property type="protein sequence ID" value="ENSHCOP00000020004.1"/>
    <property type="gene ID" value="ENSHCOG00000005790.1"/>
</dbReference>
<feature type="domain" description="C2H2-type" evidence="15">
    <location>
        <begin position="21"/>
        <end position="52"/>
    </location>
</feature>
<dbReference type="InterPro" id="IPR011011">
    <property type="entry name" value="Znf_FYVE_PHD"/>
</dbReference>
<dbReference type="PROSITE" id="PS01359">
    <property type="entry name" value="ZF_PHD_1"/>
    <property type="match status" value="1"/>
</dbReference>
<reference evidence="18" key="2">
    <citation type="submission" date="2025-09" db="UniProtKB">
        <authorList>
            <consortium name="Ensembl"/>
        </authorList>
    </citation>
    <scope>IDENTIFICATION</scope>
</reference>
<dbReference type="Pfam" id="PF00855">
    <property type="entry name" value="PWWP"/>
    <property type="match status" value="1"/>
</dbReference>
<keyword evidence="2" id="KW-0597">Phosphoprotein</keyword>
<feature type="domain" description="PHD-type" evidence="17">
    <location>
        <begin position="314"/>
        <end position="435"/>
    </location>
</feature>
<dbReference type="Gene3D" id="2.30.30.140">
    <property type="match status" value="1"/>
</dbReference>
<dbReference type="PROSITE" id="PS50812">
    <property type="entry name" value="PWWP"/>
    <property type="match status" value="1"/>
</dbReference>
<keyword evidence="19" id="KW-1185">Reference proteome</keyword>
<evidence type="ECO:0000256" key="2">
    <source>
        <dbReference type="ARBA" id="ARBA00022553"/>
    </source>
</evidence>
<feature type="compositionally biased region" description="Low complexity" evidence="12">
    <location>
        <begin position="1032"/>
        <end position="1042"/>
    </location>
</feature>
<evidence type="ECO:0000256" key="6">
    <source>
        <dbReference type="ARBA" id="ARBA00022833"/>
    </source>
</evidence>
<evidence type="ECO:0000313" key="19">
    <source>
        <dbReference type="Proteomes" id="UP000264820"/>
    </source>
</evidence>
<dbReference type="PRINTS" id="PR00503">
    <property type="entry name" value="BROMODOMAIN"/>
</dbReference>
<dbReference type="InterPro" id="IPR013083">
    <property type="entry name" value="Znf_RING/FYVE/PHD"/>
</dbReference>
<dbReference type="InterPro" id="IPR019786">
    <property type="entry name" value="Zinc_finger_PHD-type_CS"/>
</dbReference>
<dbReference type="SUPFAM" id="SSF63748">
    <property type="entry name" value="Tudor/PWWP/MBT"/>
    <property type="match status" value="1"/>
</dbReference>
<dbReference type="SUPFAM" id="SSF47370">
    <property type="entry name" value="Bromodomain"/>
    <property type="match status" value="1"/>
</dbReference>
<feature type="compositionally biased region" description="Polar residues" evidence="12">
    <location>
        <begin position="1187"/>
        <end position="1196"/>
    </location>
</feature>
<feature type="region of interest" description="Disordered" evidence="12">
    <location>
        <begin position="117"/>
        <end position="161"/>
    </location>
</feature>
<dbReference type="PROSITE" id="PS51805">
    <property type="entry name" value="EPHD"/>
    <property type="match status" value="1"/>
</dbReference>
<dbReference type="AlphaFoldDB" id="A0A3Q2YN15"/>
<evidence type="ECO:0000259" key="16">
    <source>
        <dbReference type="PROSITE" id="PS50812"/>
    </source>
</evidence>
<evidence type="ECO:0000256" key="8">
    <source>
        <dbReference type="ARBA" id="ARBA00023117"/>
    </source>
</evidence>
<keyword evidence="6" id="KW-0862">Zinc</keyword>
<accession>A0A3Q2YN15</accession>
<dbReference type="InterPro" id="IPR013087">
    <property type="entry name" value="Znf_C2H2_type"/>
</dbReference>
<feature type="compositionally biased region" description="Acidic residues" evidence="12">
    <location>
        <begin position="117"/>
        <end position="127"/>
    </location>
</feature>
<evidence type="ECO:0000259" key="15">
    <source>
        <dbReference type="PROSITE" id="PS50157"/>
    </source>
</evidence>
<protein>
    <submittedName>
        <fullName evidence="18">Bromodomain and PHD finger containing 1</fullName>
    </submittedName>
</protein>
<dbReference type="GO" id="GO:0005634">
    <property type="term" value="C:nucleus"/>
    <property type="evidence" value="ECO:0007669"/>
    <property type="project" value="UniProtKB-SubCell"/>
</dbReference>
<feature type="domain" description="PWWP" evidence="16">
    <location>
        <begin position="1067"/>
        <end position="1150"/>
    </location>
</feature>
<feature type="compositionally biased region" description="Basic and acidic residues" evidence="12">
    <location>
        <begin position="1050"/>
        <end position="1062"/>
    </location>
</feature>
<reference evidence="18" key="1">
    <citation type="submission" date="2025-08" db="UniProtKB">
        <authorList>
            <consortium name="Ensembl"/>
        </authorList>
    </citation>
    <scope>IDENTIFICATION</scope>
</reference>
<dbReference type="PANTHER" id="PTHR13793">
    <property type="entry name" value="PHD FINGER PROTEINS"/>
    <property type="match status" value="1"/>
</dbReference>
<feature type="region of interest" description="Disordered" evidence="12">
    <location>
        <begin position="435"/>
        <end position="493"/>
    </location>
</feature>
<feature type="region of interest" description="Disordered" evidence="12">
    <location>
        <begin position="746"/>
        <end position="775"/>
    </location>
</feature>
<dbReference type="CDD" id="cd15701">
    <property type="entry name" value="ePHD_BRPF1"/>
    <property type="match status" value="1"/>
</dbReference>
<dbReference type="InterPro" id="IPR036427">
    <property type="entry name" value="Bromodomain-like_sf"/>
</dbReference>
<dbReference type="Proteomes" id="UP000264820">
    <property type="component" value="Unplaced"/>
</dbReference>
<feature type="domain" description="Bromo" evidence="13">
    <location>
        <begin position="644"/>
        <end position="714"/>
    </location>
</feature>
<evidence type="ECO:0000259" key="13">
    <source>
        <dbReference type="PROSITE" id="PS50014"/>
    </source>
</evidence>
<keyword evidence="9" id="KW-0539">Nucleus</keyword>
<dbReference type="Pfam" id="PF13832">
    <property type="entry name" value="zf-HC5HC2H_2"/>
    <property type="match status" value="1"/>
</dbReference>
<feature type="compositionally biased region" description="Basic and acidic residues" evidence="12">
    <location>
        <begin position="467"/>
        <end position="482"/>
    </location>
</feature>
<evidence type="ECO:0000256" key="5">
    <source>
        <dbReference type="ARBA" id="ARBA00022771"/>
    </source>
</evidence>
<feature type="compositionally biased region" description="Low complexity" evidence="12">
    <location>
        <begin position="985"/>
        <end position="1011"/>
    </location>
</feature>
<dbReference type="FunFam" id="3.30.40.10:FF:000008">
    <property type="entry name" value="Bromodomain containing 1, isoform CRA_a"/>
    <property type="match status" value="1"/>
</dbReference>
<dbReference type="Pfam" id="PF10513">
    <property type="entry name" value="EPL1"/>
    <property type="match status" value="1"/>
</dbReference>
<feature type="region of interest" description="Disordered" evidence="12">
    <location>
        <begin position="1177"/>
        <end position="1196"/>
    </location>
</feature>
<feature type="region of interest" description="Disordered" evidence="12">
    <location>
        <begin position="45"/>
        <end position="85"/>
    </location>
</feature>
<dbReference type="InterPro" id="IPR034732">
    <property type="entry name" value="EPHD"/>
</dbReference>
<evidence type="ECO:0000259" key="14">
    <source>
        <dbReference type="PROSITE" id="PS50016"/>
    </source>
</evidence>
<evidence type="ECO:0000256" key="12">
    <source>
        <dbReference type="SAM" id="MobiDB-lite"/>
    </source>
</evidence>
<proteinExistence type="predicted"/>
<evidence type="ECO:0000313" key="18">
    <source>
        <dbReference type="Ensembl" id="ENSHCOP00000020004.1"/>
    </source>
</evidence>
<dbReference type="InterPro" id="IPR000313">
    <property type="entry name" value="PWWP_dom"/>
</dbReference>
<dbReference type="InterPro" id="IPR018359">
    <property type="entry name" value="Bromodomain_CS"/>
</dbReference>
<dbReference type="PROSITE" id="PS50016">
    <property type="entry name" value="ZF_PHD_2"/>
    <property type="match status" value="1"/>
</dbReference>
<dbReference type="GO" id="GO:0006357">
    <property type="term" value="P:regulation of transcription by RNA polymerase II"/>
    <property type="evidence" value="ECO:0007669"/>
    <property type="project" value="TreeGrafter"/>
</dbReference>
<evidence type="ECO:0000256" key="3">
    <source>
        <dbReference type="ARBA" id="ARBA00022723"/>
    </source>
</evidence>
<dbReference type="InterPro" id="IPR042061">
    <property type="entry name" value="Peregrin_ePHD"/>
</dbReference>
<dbReference type="InterPro" id="IPR049583">
    <property type="entry name" value="BRPF1_PWWP"/>
</dbReference>
<feature type="compositionally biased region" description="Basic residues" evidence="12">
    <location>
        <begin position="483"/>
        <end position="493"/>
    </location>
</feature>
<dbReference type="InterPro" id="IPR050701">
    <property type="entry name" value="Histone_Mod_Regulator"/>
</dbReference>